<protein>
    <submittedName>
        <fullName evidence="3">Uncharacterized protein</fullName>
    </submittedName>
</protein>
<name>A0A6A6RWL8_9PLEO</name>
<dbReference type="AlphaFoldDB" id="A0A6A6RWL8"/>
<evidence type="ECO:0000256" key="1">
    <source>
        <dbReference type="SAM" id="MobiDB-lite"/>
    </source>
</evidence>
<proteinExistence type="predicted"/>
<feature type="signal peptide" evidence="2">
    <location>
        <begin position="1"/>
        <end position="20"/>
    </location>
</feature>
<gene>
    <name evidence="3" type="ORF">P280DRAFT_39575</name>
</gene>
<sequence>MRGYMHLVFPVLGISALASSTIESSFASVDRGNEGVALRLGDLQPRGWHRNSSGPTMSGTERLDVNHKAGVRST</sequence>
<dbReference type="EMBL" id="MU006786">
    <property type="protein sequence ID" value="KAF2639537.1"/>
    <property type="molecule type" value="Genomic_DNA"/>
</dbReference>
<evidence type="ECO:0000313" key="3">
    <source>
        <dbReference type="EMBL" id="KAF2639537.1"/>
    </source>
</evidence>
<reference evidence="3" key="1">
    <citation type="journal article" date="2020" name="Stud. Mycol.">
        <title>101 Dothideomycetes genomes: a test case for predicting lifestyles and emergence of pathogens.</title>
        <authorList>
            <person name="Haridas S."/>
            <person name="Albert R."/>
            <person name="Binder M."/>
            <person name="Bloem J."/>
            <person name="Labutti K."/>
            <person name="Salamov A."/>
            <person name="Andreopoulos B."/>
            <person name="Baker S."/>
            <person name="Barry K."/>
            <person name="Bills G."/>
            <person name="Bluhm B."/>
            <person name="Cannon C."/>
            <person name="Castanera R."/>
            <person name="Culley D."/>
            <person name="Daum C."/>
            <person name="Ezra D."/>
            <person name="Gonzalez J."/>
            <person name="Henrissat B."/>
            <person name="Kuo A."/>
            <person name="Liang C."/>
            <person name="Lipzen A."/>
            <person name="Lutzoni F."/>
            <person name="Magnuson J."/>
            <person name="Mondo S."/>
            <person name="Nolan M."/>
            <person name="Ohm R."/>
            <person name="Pangilinan J."/>
            <person name="Park H.-J."/>
            <person name="Ramirez L."/>
            <person name="Alfaro M."/>
            <person name="Sun H."/>
            <person name="Tritt A."/>
            <person name="Yoshinaga Y."/>
            <person name="Zwiers L.-H."/>
            <person name="Turgeon B."/>
            <person name="Goodwin S."/>
            <person name="Spatafora J."/>
            <person name="Crous P."/>
            <person name="Grigoriev I."/>
        </authorList>
    </citation>
    <scope>NUCLEOTIDE SEQUENCE</scope>
    <source>
        <strain evidence="3">CBS 473.64</strain>
    </source>
</reference>
<feature type="chain" id="PRO_5025525694" evidence="2">
    <location>
        <begin position="21"/>
        <end position="74"/>
    </location>
</feature>
<accession>A0A6A6RWL8</accession>
<feature type="compositionally biased region" description="Polar residues" evidence="1">
    <location>
        <begin position="50"/>
        <end position="59"/>
    </location>
</feature>
<keyword evidence="4" id="KW-1185">Reference proteome</keyword>
<evidence type="ECO:0000313" key="4">
    <source>
        <dbReference type="Proteomes" id="UP000799753"/>
    </source>
</evidence>
<feature type="region of interest" description="Disordered" evidence="1">
    <location>
        <begin position="46"/>
        <end position="74"/>
    </location>
</feature>
<organism evidence="3 4">
    <name type="scientific">Massarina eburnea CBS 473.64</name>
    <dbReference type="NCBI Taxonomy" id="1395130"/>
    <lineage>
        <taxon>Eukaryota</taxon>
        <taxon>Fungi</taxon>
        <taxon>Dikarya</taxon>
        <taxon>Ascomycota</taxon>
        <taxon>Pezizomycotina</taxon>
        <taxon>Dothideomycetes</taxon>
        <taxon>Pleosporomycetidae</taxon>
        <taxon>Pleosporales</taxon>
        <taxon>Massarineae</taxon>
        <taxon>Massarinaceae</taxon>
        <taxon>Massarina</taxon>
    </lineage>
</organism>
<evidence type="ECO:0000256" key="2">
    <source>
        <dbReference type="SAM" id="SignalP"/>
    </source>
</evidence>
<dbReference type="Proteomes" id="UP000799753">
    <property type="component" value="Unassembled WGS sequence"/>
</dbReference>
<keyword evidence="2" id="KW-0732">Signal</keyword>